<dbReference type="InterPro" id="IPR036655">
    <property type="entry name" value="MtmB_sf"/>
</dbReference>
<dbReference type="InterPro" id="IPR008031">
    <property type="entry name" value="MtmB_MeTrfase"/>
</dbReference>
<name>X1E0J1_9ZZZZ</name>
<dbReference type="SUPFAM" id="SSF75098">
    <property type="entry name" value="Monomethylamine methyltransferase MtmB"/>
    <property type="match status" value="1"/>
</dbReference>
<dbReference type="EMBL" id="BARU01000869">
    <property type="protein sequence ID" value="GAH26027.1"/>
    <property type="molecule type" value="Genomic_DNA"/>
</dbReference>
<dbReference type="GO" id="GO:0008168">
    <property type="term" value="F:methyltransferase activity"/>
    <property type="evidence" value="ECO:0007669"/>
    <property type="project" value="InterPro"/>
</dbReference>
<dbReference type="GO" id="GO:0032259">
    <property type="term" value="P:methylation"/>
    <property type="evidence" value="ECO:0007669"/>
    <property type="project" value="InterPro"/>
</dbReference>
<protein>
    <recommendedName>
        <fullName evidence="2">Monomethylamine:corrinoid methyltransferase</fullName>
    </recommendedName>
</protein>
<evidence type="ECO:0008006" key="2">
    <source>
        <dbReference type="Google" id="ProtNLM"/>
    </source>
</evidence>
<dbReference type="AlphaFoldDB" id="X1E0J1"/>
<organism evidence="1">
    <name type="scientific">marine sediment metagenome</name>
    <dbReference type="NCBI Taxonomy" id="412755"/>
    <lineage>
        <taxon>unclassified sequences</taxon>
        <taxon>metagenomes</taxon>
        <taxon>ecological metagenomes</taxon>
    </lineage>
</organism>
<evidence type="ECO:0000313" key="1">
    <source>
        <dbReference type="EMBL" id="GAH26027.1"/>
    </source>
</evidence>
<comment type="caution">
    <text evidence="1">The sequence shown here is derived from an EMBL/GenBank/DDBJ whole genome shotgun (WGS) entry which is preliminary data.</text>
</comment>
<dbReference type="Gene3D" id="3.20.20.460">
    <property type="entry name" value="Monomethylamine methyltransferase MtmB"/>
    <property type="match status" value="1"/>
</dbReference>
<accession>X1E0J1</accession>
<reference evidence="1" key="1">
    <citation type="journal article" date="2014" name="Front. Microbiol.">
        <title>High frequency of phylogenetically diverse reductive dehalogenase-homologous genes in deep subseafloor sedimentary metagenomes.</title>
        <authorList>
            <person name="Kawai M."/>
            <person name="Futagami T."/>
            <person name="Toyoda A."/>
            <person name="Takaki Y."/>
            <person name="Nishi S."/>
            <person name="Hori S."/>
            <person name="Arai W."/>
            <person name="Tsubouchi T."/>
            <person name="Morono Y."/>
            <person name="Uchiyama I."/>
            <person name="Ito T."/>
            <person name="Fujiyama A."/>
            <person name="Inagaki F."/>
            <person name="Takami H."/>
        </authorList>
    </citation>
    <scope>NUCLEOTIDE SEQUENCE</scope>
    <source>
        <strain evidence="1">Expedition CK06-06</strain>
    </source>
</reference>
<gene>
    <name evidence="1" type="ORF">S03H2_02561</name>
</gene>
<sequence length="236" mass="25340">MNTSGISEMKIGYDDLDRSAYAKVTGIPLQAGHVSIIGGFSGSTEGAAIVCVAGALQCLLAHCGDLINPSAVHSRVRSAVTRDLIWVRSLALQALNQNSSLILAATGGDHPAAGPGTRQYFYEAAAGFIACTVCGGHPLEGTRKFTVGKKENFGSPLESRWMGEVSKGSAGLSREKANEIVKYLLGKYEANLENAPEGFVFEELYDLEKMKPRTAYLDLYKELRDEMAEEGLSFNP</sequence>
<dbReference type="Pfam" id="PF05369">
    <property type="entry name" value="MtmB"/>
    <property type="match status" value="1"/>
</dbReference>
<proteinExistence type="predicted"/>